<evidence type="ECO:0000256" key="1">
    <source>
        <dbReference type="SAM" id="MobiDB-lite"/>
    </source>
</evidence>
<protein>
    <submittedName>
        <fullName evidence="2">Uncharacterized protein</fullName>
    </submittedName>
</protein>
<sequence length="632" mass="74036">MKNKKTVVSFRHTEGKNVENEFAITRQQSPKTFANFVDQVIEQVPLSVNKNKSFSICKCEESNDPLKILQSRGLLSIENPQVDPGSSASEVDLTFYTEENRLGEVVKIFSSTHKFRKGQLVYSSTQEATPVLSEEIGKFNEWWNTHGPGRLKNAKNTAVTEKKGTRRKLSEIFKEIQRQEVIKRYESASRKCLGLSRTVEPNSYARQLNFHAEKCKTITDNSRKEHHHIHHDAKIRQSPHHCLADHQREDSNRLEETDSQVRYRAKWRHTSPRNPQRYESRNSKESTRSCLKTPRKGLDQKSPLNSLDLKRWLEDQFREHQTSKSLEKFRNKVSPFMIAKRIHHSYTKLNSPMRFRPTPTRKVSSSERWRGVSPSRDRRDFHSFSMYRDKIPDHHQHRHDECCTYRAKKNHSWSHEDTSLESCRRKHSPLRYQPDVIVGLAPENDVIVQREESSSELNASVSTFRDYGNGDCTGKRGSPDSVFSAKIHQKSHKKNLNVRIPSSTKNKERGWKEIQNTEESQHHHHNKSHMEDDMKCYAFCHKKHTNHHHKVILTTGMVSSRPNMGLLDRQLETKNFVDISVNEKALGDFNRKCNKCKCKVTDSNSRKPFHREIPDCRQQDRRDRQLNYCKYH</sequence>
<gene>
    <name evidence="2" type="primary">AVEN_34491_1</name>
    <name evidence="2" type="ORF">TNIN_486141</name>
</gene>
<feature type="compositionally biased region" description="Basic and acidic residues" evidence="1">
    <location>
        <begin position="276"/>
        <end position="287"/>
    </location>
</feature>
<organism evidence="2 3">
    <name type="scientific">Trichonephila inaurata madagascariensis</name>
    <dbReference type="NCBI Taxonomy" id="2747483"/>
    <lineage>
        <taxon>Eukaryota</taxon>
        <taxon>Metazoa</taxon>
        <taxon>Ecdysozoa</taxon>
        <taxon>Arthropoda</taxon>
        <taxon>Chelicerata</taxon>
        <taxon>Arachnida</taxon>
        <taxon>Araneae</taxon>
        <taxon>Araneomorphae</taxon>
        <taxon>Entelegynae</taxon>
        <taxon>Araneoidea</taxon>
        <taxon>Nephilidae</taxon>
        <taxon>Trichonephila</taxon>
        <taxon>Trichonephila inaurata</taxon>
    </lineage>
</organism>
<keyword evidence="3" id="KW-1185">Reference proteome</keyword>
<dbReference type="AlphaFoldDB" id="A0A8X7CJJ7"/>
<name>A0A8X7CJJ7_9ARAC</name>
<accession>A0A8X7CJJ7</accession>
<dbReference type="OrthoDB" id="6429639at2759"/>
<comment type="caution">
    <text evidence="2">The sequence shown here is derived from an EMBL/GenBank/DDBJ whole genome shotgun (WGS) entry which is preliminary data.</text>
</comment>
<feature type="region of interest" description="Disordered" evidence="1">
    <location>
        <begin position="245"/>
        <end position="303"/>
    </location>
</feature>
<reference evidence="2" key="1">
    <citation type="submission" date="2020-08" db="EMBL/GenBank/DDBJ databases">
        <title>Multicomponent nature underlies the extraordinary mechanical properties of spider dragline silk.</title>
        <authorList>
            <person name="Kono N."/>
            <person name="Nakamura H."/>
            <person name="Mori M."/>
            <person name="Yoshida Y."/>
            <person name="Ohtoshi R."/>
            <person name="Malay A.D."/>
            <person name="Moran D.A.P."/>
            <person name="Tomita M."/>
            <person name="Numata K."/>
            <person name="Arakawa K."/>
        </authorList>
    </citation>
    <scope>NUCLEOTIDE SEQUENCE</scope>
</reference>
<dbReference type="Proteomes" id="UP000886998">
    <property type="component" value="Unassembled WGS sequence"/>
</dbReference>
<proteinExistence type="predicted"/>
<dbReference type="EMBL" id="BMAV01021403">
    <property type="protein sequence ID" value="GFY75454.1"/>
    <property type="molecule type" value="Genomic_DNA"/>
</dbReference>
<evidence type="ECO:0000313" key="3">
    <source>
        <dbReference type="Proteomes" id="UP000886998"/>
    </source>
</evidence>
<feature type="compositionally biased region" description="Basic and acidic residues" evidence="1">
    <location>
        <begin position="245"/>
        <end position="261"/>
    </location>
</feature>
<evidence type="ECO:0000313" key="2">
    <source>
        <dbReference type="EMBL" id="GFY75454.1"/>
    </source>
</evidence>
<feature type="compositionally biased region" description="Basic and acidic residues" evidence="1">
    <location>
        <begin position="364"/>
        <end position="374"/>
    </location>
</feature>
<feature type="region of interest" description="Disordered" evidence="1">
    <location>
        <begin position="350"/>
        <end position="374"/>
    </location>
</feature>